<reference evidence="1" key="1">
    <citation type="journal article" date="2021" name="G3 (Bethesda)">
        <title>Genome and transcriptome analysis of the beet armyworm Spodoptera exigua reveals targets for pest control. .</title>
        <authorList>
            <person name="Simon S."/>
            <person name="Breeschoten T."/>
            <person name="Jansen H.J."/>
            <person name="Dirks R.P."/>
            <person name="Schranz M.E."/>
            <person name="Ros V.I.D."/>
        </authorList>
    </citation>
    <scope>NUCLEOTIDE SEQUENCE</scope>
    <source>
        <strain evidence="1">TB_SE_WUR_2020</strain>
    </source>
</reference>
<dbReference type="Proteomes" id="UP000814243">
    <property type="component" value="Unassembled WGS sequence"/>
</dbReference>
<proteinExistence type="predicted"/>
<protein>
    <submittedName>
        <fullName evidence="1">Uncharacterized protein</fullName>
    </submittedName>
</protein>
<dbReference type="AlphaFoldDB" id="A0A922M1U9"/>
<name>A0A922M1U9_SPOEX</name>
<sequence length="180" mass="21036">MTMDANQQGNDGDQFYTIYYEVQVNETTPPPPVQQPVKKFKYKTSSYVTIPDFDGPSYFIGWEANLRTLIDNNGILINDQDLDRTIQKINSCKHRRSSVVKLEPLPHDFPMMHQYQMYAPPHYGVYYFYNSNAGMMCHYPGIGFYGVNFRRHIIHQGHIVVGNPHFGYHRVPVIHFQRFA</sequence>
<comment type="caution">
    <text evidence="1">The sequence shown here is derived from an EMBL/GenBank/DDBJ whole genome shotgun (WGS) entry which is preliminary data.</text>
</comment>
<dbReference type="EMBL" id="JACEFF010000896">
    <property type="protein sequence ID" value="KAH9628751.1"/>
    <property type="molecule type" value="Genomic_DNA"/>
</dbReference>
<evidence type="ECO:0000313" key="2">
    <source>
        <dbReference type="Proteomes" id="UP000814243"/>
    </source>
</evidence>
<accession>A0A922M1U9</accession>
<gene>
    <name evidence="1" type="ORF">HF086_018247</name>
</gene>
<organism evidence="1 2">
    <name type="scientific">Spodoptera exigua</name>
    <name type="common">Beet armyworm</name>
    <name type="synonym">Noctua fulgens</name>
    <dbReference type="NCBI Taxonomy" id="7107"/>
    <lineage>
        <taxon>Eukaryota</taxon>
        <taxon>Metazoa</taxon>
        <taxon>Ecdysozoa</taxon>
        <taxon>Arthropoda</taxon>
        <taxon>Hexapoda</taxon>
        <taxon>Insecta</taxon>
        <taxon>Pterygota</taxon>
        <taxon>Neoptera</taxon>
        <taxon>Endopterygota</taxon>
        <taxon>Lepidoptera</taxon>
        <taxon>Glossata</taxon>
        <taxon>Ditrysia</taxon>
        <taxon>Noctuoidea</taxon>
        <taxon>Noctuidae</taxon>
        <taxon>Amphipyrinae</taxon>
        <taxon>Spodoptera</taxon>
    </lineage>
</organism>
<evidence type="ECO:0000313" key="1">
    <source>
        <dbReference type="EMBL" id="KAH9628751.1"/>
    </source>
</evidence>